<dbReference type="HOGENOM" id="CLU_1402289_0_0_1"/>
<protein>
    <submittedName>
        <fullName evidence="1">Uncharacterized protein</fullName>
    </submittedName>
</protein>
<organism evidence="1 2">
    <name type="scientific">Claviceps purpurea (strain 20.1)</name>
    <name type="common">Ergot fungus</name>
    <name type="synonym">Sphacelia segetum</name>
    <dbReference type="NCBI Taxonomy" id="1111077"/>
    <lineage>
        <taxon>Eukaryota</taxon>
        <taxon>Fungi</taxon>
        <taxon>Dikarya</taxon>
        <taxon>Ascomycota</taxon>
        <taxon>Pezizomycotina</taxon>
        <taxon>Sordariomycetes</taxon>
        <taxon>Hypocreomycetidae</taxon>
        <taxon>Hypocreales</taxon>
        <taxon>Clavicipitaceae</taxon>
        <taxon>Claviceps</taxon>
    </lineage>
</organism>
<evidence type="ECO:0000313" key="2">
    <source>
        <dbReference type="Proteomes" id="UP000016801"/>
    </source>
</evidence>
<dbReference type="VEuPathDB" id="FungiDB:CPUR_04401"/>
<dbReference type="AlphaFoldDB" id="M1WAN6"/>
<keyword evidence="2" id="KW-1185">Reference proteome</keyword>
<dbReference type="EMBL" id="CAGA01000023">
    <property type="protein sequence ID" value="CCE30553.1"/>
    <property type="molecule type" value="Genomic_DNA"/>
</dbReference>
<comment type="caution">
    <text evidence="1">The sequence shown here is derived from an EMBL/GenBank/DDBJ whole genome shotgun (WGS) entry which is preliminary data.</text>
</comment>
<evidence type="ECO:0000313" key="1">
    <source>
        <dbReference type="EMBL" id="CCE30553.1"/>
    </source>
</evidence>
<name>M1WAN6_CLAP2</name>
<accession>M1WAN6</accession>
<gene>
    <name evidence="1" type="ORF">CPUR_04401</name>
</gene>
<proteinExistence type="predicted"/>
<sequence>MPRLKTLQLYSARESYDMLTPFPIFSLSTLSSRVQLQSLQPGHIGYRCDIVVPRGWYSSKVKMLQRAAGMLEEHSREPLGIVYFQAAERICLAGQQESFQFIPEYSVAGKQHIVIFEGCMYSKCSKLGEASRICMKSLSGGARKIAFDLIRPGVEFPERLFIQILEASPSLEHLEYMYPSNMLLPESQQRNILE</sequence>
<dbReference type="Proteomes" id="UP000016801">
    <property type="component" value="Unassembled WGS sequence"/>
</dbReference>
<reference evidence="1 2" key="1">
    <citation type="journal article" date="2013" name="PLoS Genet.">
        <title>Plant-symbiotic fungi as chemical engineers: Multi-genome analysis of the Clavicipitaceae reveals dynamics of alkaloid loci.</title>
        <authorList>
            <person name="Schardl C.L."/>
            <person name="Young C.A."/>
            <person name="Hesse U."/>
            <person name="Amyotte S.G."/>
            <person name="Andreeva K."/>
            <person name="Calie P.J."/>
            <person name="Fleetwood D.J."/>
            <person name="Haws D.C."/>
            <person name="Moore N."/>
            <person name="Oeser B."/>
            <person name="Panaccione D.G."/>
            <person name="Schweri K.K."/>
            <person name="Voisey C.R."/>
            <person name="Farman M.L."/>
            <person name="Jaromczyk J.W."/>
            <person name="Roe B.A."/>
            <person name="O'Sullivan D.M."/>
            <person name="Scott B."/>
            <person name="Tudzynski P."/>
            <person name="An Z."/>
            <person name="Arnaoudova E.G."/>
            <person name="Bullock C.T."/>
            <person name="Charlton N.D."/>
            <person name="Chen L."/>
            <person name="Cox M."/>
            <person name="Dinkins R.D."/>
            <person name="Florea S."/>
            <person name="Glenn A.E."/>
            <person name="Gordon A."/>
            <person name="Gueldener U."/>
            <person name="Harris D.R."/>
            <person name="Hollin W."/>
            <person name="Jaromczyk J."/>
            <person name="Johnson R.D."/>
            <person name="Khan A.K."/>
            <person name="Leistner E."/>
            <person name="Leuchtmann A."/>
            <person name="Li C."/>
            <person name="Liu J."/>
            <person name="Liu J."/>
            <person name="Liu M."/>
            <person name="Mace W."/>
            <person name="Machado C."/>
            <person name="Nagabhyru P."/>
            <person name="Pan J."/>
            <person name="Schmid J."/>
            <person name="Sugawara K."/>
            <person name="Steiner U."/>
            <person name="Takach J.E."/>
            <person name="Tanaka E."/>
            <person name="Webb J.S."/>
            <person name="Wilson E.V."/>
            <person name="Wiseman J.L."/>
            <person name="Yoshida R."/>
            <person name="Zeng Z."/>
        </authorList>
    </citation>
    <scope>NUCLEOTIDE SEQUENCE [LARGE SCALE GENOMIC DNA]</scope>
    <source>
        <strain evidence="1 2">20.1</strain>
    </source>
</reference>